<dbReference type="STRING" id="2015173.A0A026WDD7"/>
<dbReference type="Proteomes" id="UP000279307">
    <property type="component" value="Chromosome 3"/>
</dbReference>
<organism evidence="7 9">
    <name type="scientific">Ooceraea biroi</name>
    <name type="common">Clonal raider ant</name>
    <name type="synonym">Cerapachys biroi</name>
    <dbReference type="NCBI Taxonomy" id="2015173"/>
    <lineage>
        <taxon>Eukaryota</taxon>
        <taxon>Metazoa</taxon>
        <taxon>Ecdysozoa</taxon>
        <taxon>Arthropoda</taxon>
        <taxon>Hexapoda</taxon>
        <taxon>Insecta</taxon>
        <taxon>Pterygota</taxon>
        <taxon>Neoptera</taxon>
        <taxon>Endopterygota</taxon>
        <taxon>Hymenoptera</taxon>
        <taxon>Apocrita</taxon>
        <taxon>Aculeata</taxon>
        <taxon>Formicoidea</taxon>
        <taxon>Formicidae</taxon>
        <taxon>Dorylinae</taxon>
        <taxon>Ooceraea</taxon>
    </lineage>
</organism>
<protein>
    <submittedName>
        <fullName evidence="7">Uncharacterized protein</fullName>
    </submittedName>
</protein>
<reference evidence="8 10" key="2">
    <citation type="journal article" date="2018" name="Genome Res.">
        <title>The genomic architecture and molecular evolution of ant odorant receptors.</title>
        <authorList>
            <person name="McKenzie S.K."/>
            <person name="Kronauer D.J.C."/>
        </authorList>
    </citation>
    <scope>NUCLEOTIDE SEQUENCE [LARGE SCALE GENOMIC DNA]</scope>
    <source>
        <strain evidence="8">Clonal line C1</strain>
    </source>
</reference>
<proteinExistence type="inferred from homology"/>
<keyword evidence="4" id="KW-0496">Mitochondrion</keyword>
<evidence type="ECO:0000313" key="10">
    <source>
        <dbReference type="Proteomes" id="UP000279307"/>
    </source>
</evidence>
<comment type="subcellular location">
    <subcellularLocation>
        <location evidence="1">Mitochondrion inner membrane</location>
    </subcellularLocation>
</comment>
<evidence type="ECO:0000256" key="6">
    <source>
        <dbReference type="SAM" id="Phobius"/>
    </source>
</evidence>
<dbReference type="Gene3D" id="4.10.91.10">
    <property type="entry name" value="Cytochrome c oxidase, subunit VIIa"/>
    <property type="match status" value="1"/>
</dbReference>
<evidence type="ECO:0000256" key="2">
    <source>
        <dbReference type="ARBA" id="ARBA00009331"/>
    </source>
</evidence>
<accession>A0A026WDD7</accession>
<dbReference type="OrthoDB" id="5966508at2759"/>
<dbReference type="GO" id="GO:0005743">
    <property type="term" value="C:mitochondrial inner membrane"/>
    <property type="evidence" value="ECO:0007669"/>
    <property type="project" value="UniProtKB-SubCell"/>
</dbReference>
<dbReference type="AlphaFoldDB" id="A0A026WDD7"/>
<dbReference type="OMA" id="YNTSHMS"/>
<comment type="similarity">
    <text evidence="2">Belongs to the cytochrome c oxidase VIIa family.</text>
</comment>
<keyword evidence="9" id="KW-1185">Reference proteome</keyword>
<reference evidence="7 9" key="1">
    <citation type="journal article" date="2014" name="Curr. Biol.">
        <title>The genome of the clonal raider ant Cerapachys biroi.</title>
        <authorList>
            <person name="Oxley P.R."/>
            <person name="Ji L."/>
            <person name="Fetter-Pruneda I."/>
            <person name="McKenzie S.K."/>
            <person name="Li C."/>
            <person name="Hu H."/>
            <person name="Zhang G."/>
            <person name="Kronauer D.J."/>
        </authorList>
    </citation>
    <scope>NUCLEOTIDE SEQUENCE [LARGE SCALE GENOMIC DNA]</scope>
</reference>
<dbReference type="InterPro" id="IPR036539">
    <property type="entry name" value="Cyt_c_oxidase_su7a_sf"/>
</dbReference>
<dbReference type="GO" id="GO:0045277">
    <property type="term" value="C:respiratory chain complex IV"/>
    <property type="evidence" value="ECO:0007669"/>
    <property type="project" value="InterPro"/>
</dbReference>
<evidence type="ECO:0000256" key="5">
    <source>
        <dbReference type="ARBA" id="ARBA00023136"/>
    </source>
</evidence>
<keyword evidence="6" id="KW-1133">Transmembrane helix</keyword>
<evidence type="ECO:0000313" key="9">
    <source>
        <dbReference type="Proteomes" id="UP000053097"/>
    </source>
</evidence>
<keyword evidence="6" id="KW-0812">Transmembrane</keyword>
<feature type="transmembrane region" description="Helical" evidence="6">
    <location>
        <begin position="93"/>
        <end position="114"/>
    </location>
</feature>
<dbReference type="EMBL" id="QOIP01000003">
    <property type="protein sequence ID" value="RLU24418.1"/>
    <property type="molecule type" value="Genomic_DNA"/>
</dbReference>
<evidence type="ECO:0000256" key="4">
    <source>
        <dbReference type="ARBA" id="ARBA00023128"/>
    </source>
</evidence>
<keyword evidence="3" id="KW-0999">Mitochondrion inner membrane</keyword>
<evidence type="ECO:0000256" key="1">
    <source>
        <dbReference type="ARBA" id="ARBA00004273"/>
    </source>
</evidence>
<dbReference type="EMBL" id="KK107295">
    <property type="protein sequence ID" value="EZA53059.1"/>
    <property type="molecule type" value="Genomic_DNA"/>
</dbReference>
<evidence type="ECO:0000313" key="8">
    <source>
        <dbReference type="EMBL" id="RLU24418.1"/>
    </source>
</evidence>
<evidence type="ECO:0000256" key="3">
    <source>
        <dbReference type="ARBA" id="ARBA00022792"/>
    </source>
</evidence>
<dbReference type="GO" id="GO:0006123">
    <property type="term" value="P:mitochondrial electron transport, cytochrome c to oxygen"/>
    <property type="evidence" value="ECO:0007669"/>
    <property type="project" value="InterPro"/>
</dbReference>
<reference evidence="8" key="3">
    <citation type="submission" date="2018-07" db="EMBL/GenBank/DDBJ databases">
        <authorList>
            <person name="Mckenzie S.K."/>
            <person name="Kronauer D.J.C."/>
        </authorList>
    </citation>
    <scope>NUCLEOTIDE SEQUENCE</scope>
    <source>
        <strain evidence="8">Clonal line C1</strain>
    </source>
</reference>
<dbReference type="SUPFAM" id="SSF81419">
    <property type="entry name" value="Mitochondrial cytochrome c oxidase subunit VIIa"/>
    <property type="match status" value="1"/>
</dbReference>
<evidence type="ECO:0000313" key="7">
    <source>
        <dbReference type="EMBL" id="EZA53059.1"/>
    </source>
</evidence>
<keyword evidence="5 6" id="KW-0472">Membrane</keyword>
<sequence>MRFYQFNAFTGRLKQSTKFQPLYPVSPLPLQKAEPVMIYDTIKTKPVTITPALNYCTDKKPATLSPKMWAEYKYFASVIDKPVYLAKGAKDKFWFRFTVAYVGLCTLQSFYFIAKECLNII</sequence>
<dbReference type="Proteomes" id="UP000053097">
    <property type="component" value="Unassembled WGS sequence"/>
</dbReference>
<gene>
    <name evidence="8" type="ORF">DMN91_002507</name>
    <name evidence="7" type="ORF">X777_07237</name>
</gene>
<name>A0A026WDD7_OOCBI</name>